<dbReference type="GO" id="GO:0008023">
    <property type="term" value="C:transcription elongation factor complex"/>
    <property type="evidence" value="ECO:0007669"/>
    <property type="project" value="TreeGrafter"/>
</dbReference>
<dbReference type="PANTHER" id="PTHR20934">
    <property type="entry name" value="TRANSCRIPTION ELONGATION FACTOR 1 HOMOLOG"/>
    <property type="match status" value="1"/>
</dbReference>
<evidence type="ECO:0000313" key="6">
    <source>
        <dbReference type="EMBL" id="EPR79327.1"/>
    </source>
</evidence>
<dbReference type="PANTHER" id="PTHR20934:SF0">
    <property type="entry name" value="TRANSCRIPTION ELONGATION FACTOR 1 HOMOLOG"/>
    <property type="match status" value="1"/>
</dbReference>
<dbReference type="Pfam" id="PF05129">
    <property type="entry name" value="Zn_ribbon_Elf1"/>
    <property type="match status" value="1"/>
</dbReference>
<dbReference type="InterPro" id="IPR038567">
    <property type="entry name" value="T_Elf1_sf"/>
</dbReference>
<dbReference type="AlphaFoldDB" id="S7WC28"/>
<organism evidence="6 7">
    <name type="scientific">Spraguea lophii (strain 42_110)</name>
    <name type="common">Microsporidian parasite</name>
    <dbReference type="NCBI Taxonomy" id="1358809"/>
    <lineage>
        <taxon>Eukaryota</taxon>
        <taxon>Fungi</taxon>
        <taxon>Fungi incertae sedis</taxon>
        <taxon>Microsporidia</taxon>
        <taxon>Spragueidae</taxon>
        <taxon>Spraguea</taxon>
    </lineage>
</organism>
<keyword evidence="7" id="KW-1185">Reference proteome</keyword>
<accession>S7WC28</accession>
<dbReference type="EMBL" id="ATCN01000298">
    <property type="protein sequence ID" value="EPR79327.1"/>
    <property type="molecule type" value="Genomic_DNA"/>
</dbReference>
<dbReference type="InterPro" id="IPR007808">
    <property type="entry name" value="Elf1"/>
</dbReference>
<reference evidence="7" key="1">
    <citation type="journal article" date="2013" name="PLoS Genet.">
        <title>The genome of Spraguea lophii and the basis of host-microsporidian interactions.</title>
        <authorList>
            <person name="Campbell S.E."/>
            <person name="Williams T.A."/>
            <person name="Yousuf A."/>
            <person name="Soanes D.M."/>
            <person name="Paszkiewicz K.H."/>
            <person name="Williams B.A.P."/>
        </authorList>
    </citation>
    <scope>NUCLEOTIDE SEQUENCE [LARGE SCALE GENOMIC DNA]</scope>
    <source>
        <strain evidence="7">42_110</strain>
    </source>
</reference>
<dbReference type="GO" id="GO:0006368">
    <property type="term" value="P:transcription elongation by RNA polymerase II"/>
    <property type="evidence" value="ECO:0007669"/>
    <property type="project" value="TreeGrafter"/>
</dbReference>
<dbReference type="OrthoDB" id="445983at2759"/>
<keyword evidence="5" id="KW-0804">Transcription</keyword>
<dbReference type="GO" id="GO:0008270">
    <property type="term" value="F:zinc ion binding"/>
    <property type="evidence" value="ECO:0007669"/>
    <property type="project" value="UniProtKB-KW"/>
</dbReference>
<comment type="similarity">
    <text evidence="2 5">Belongs to the ELOF1 family.</text>
</comment>
<keyword evidence="3 5" id="KW-0862">Zinc</keyword>
<evidence type="ECO:0000313" key="7">
    <source>
        <dbReference type="Proteomes" id="UP000014978"/>
    </source>
</evidence>
<comment type="caution">
    <text evidence="6">The sequence shown here is derived from an EMBL/GenBank/DDBJ whole genome shotgun (WGS) entry which is preliminary data.</text>
</comment>
<sequence>MSRKKSCRGQLKPQRRNLKMDSRFNCPKCHNEQTVQCKVDKSDKIGIAYCIICEASYSCKSHNLMCPIDIYTNWIDEVENEENDVE</sequence>
<dbReference type="Gene3D" id="2.20.25.190">
    <property type="match status" value="1"/>
</dbReference>
<dbReference type="InParanoid" id="S7WC28"/>
<comment type="function">
    <text evidence="5">Transcription elongation factor implicated in the maintenance of proper chromatin structure in actively transcribed regions.</text>
</comment>
<dbReference type="VEuPathDB" id="MicrosporidiaDB:SLOPH_2393"/>
<keyword evidence="5" id="KW-0479">Metal-binding</keyword>
<evidence type="ECO:0000256" key="4">
    <source>
        <dbReference type="ARBA" id="ARBA00023242"/>
    </source>
</evidence>
<dbReference type="Proteomes" id="UP000014978">
    <property type="component" value="Unassembled WGS sequence"/>
</dbReference>
<name>S7WC28_SPRLO</name>
<proteinExistence type="inferred from homology"/>
<evidence type="ECO:0000256" key="3">
    <source>
        <dbReference type="ARBA" id="ARBA00022833"/>
    </source>
</evidence>
<protein>
    <recommendedName>
        <fullName evidence="5">Transcription elongation factor 1 homolog</fullName>
    </recommendedName>
</protein>
<evidence type="ECO:0000256" key="5">
    <source>
        <dbReference type="RuleBase" id="RU364033"/>
    </source>
</evidence>
<keyword evidence="5" id="KW-0863">Zinc-finger</keyword>
<evidence type="ECO:0000256" key="2">
    <source>
        <dbReference type="ARBA" id="ARBA00009730"/>
    </source>
</evidence>
<dbReference type="OMA" id="CLDANKK"/>
<dbReference type="GO" id="GO:0000993">
    <property type="term" value="F:RNA polymerase II complex binding"/>
    <property type="evidence" value="ECO:0007669"/>
    <property type="project" value="TreeGrafter"/>
</dbReference>
<gene>
    <name evidence="6" type="ORF">SLOPH_2393</name>
</gene>
<dbReference type="HOGENOM" id="CLU_105983_2_0_1"/>
<evidence type="ECO:0000256" key="1">
    <source>
        <dbReference type="ARBA" id="ARBA00004123"/>
    </source>
</evidence>
<comment type="subcellular location">
    <subcellularLocation>
        <location evidence="1 5">Nucleus</location>
    </subcellularLocation>
</comment>
<keyword evidence="4 5" id="KW-0539">Nucleus</keyword>
<keyword evidence="5" id="KW-0805">Transcription regulation</keyword>
<dbReference type="FunCoup" id="S7WC28">
    <property type="interactions" value="79"/>
</dbReference>
<dbReference type="SUPFAM" id="SSF57783">
    <property type="entry name" value="Zinc beta-ribbon"/>
    <property type="match status" value="1"/>
</dbReference>
<dbReference type="STRING" id="1358809.S7WC28"/>